<dbReference type="Proteomes" id="UP001229952">
    <property type="component" value="Chromosome"/>
</dbReference>
<reference evidence="1 2" key="1">
    <citation type="submission" date="2023-03" db="EMBL/GenBank/DDBJ databases">
        <title>Isolation and description of six Streptomyces strains from soil environments, able to metabolize different microbial glucans.</title>
        <authorList>
            <person name="Widen T."/>
            <person name="Larsbrink J."/>
        </authorList>
    </citation>
    <scope>NUCLEOTIDE SEQUENCE [LARGE SCALE GENOMIC DNA]</scope>
    <source>
        <strain evidence="1 2">Mut2</strain>
    </source>
</reference>
<dbReference type="RefSeq" id="WP_306092105.1">
    <property type="nucleotide sequence ID" value="NZ_CP120992.1"/>
</dbReference>
<sequence length="71" mass="7570">MTKEDRALAIERVGSMAWGGVMTVQAAVWFVAGLLQVDYPEAENLVADAMVAAMASEVDTNLIRIGETNGN</sequence>
<gene>
    <name evidence="1" type="ORF">P8A22_36255</name>
</gene>
<accession>A0ABY9ID84</accession>
<evidence type="ECO:0000313" key="1">
    <source>
        <dbReference type="EMBL" id="WLQ44871.1"/>
    </source>
</evidence>
<organism evidence="1 2">
    <name type="scientific">Streptomyces laculatispora</name>
    <dbReference type="NCBI Taxonomy" id="887464"/>
    <lineage>
        <taxon>Bacteria</taxon>
        <taxon>Bacillati</taxon>
        <taxon>Actinomycetota</taxon>
        <taxon>Actinomycetes</taxon>
        <taxon>Kitasatosporales</taxon>
        <taxon>Streptomycetaceae</taxon>
        <taxon>Streptomyces</taxon>
    </lineage>
</organism>
<name>A0ABY9ID84_9ACTN</name>
<dbReference type="EMBL" id="CP120992">
    <property type="protein sequence ID" value="WLQ44871.1"/>
    <property type="molecule type" value="Genomic_DNA"/>
</dbReference>
<evidence type="ECO:0000313" key="2">
    <source>
        <dbReference type="Proteomes" id="UP001229952"/>
    </source>
</evidence>
<proteinExistence type="predicted"/>
<protein>
    <submittedName>
        <fullName evidence="1">Uncharacterized protein</fullName>
    </submittedName>
</protein>
<keyword evidence="2" id="KW-1185">Reference proteome</keyword>